<keyword evidence="8" id="KW-0175">Coiled coil</keyword>
<dbReference type="SUPFAM" id="SSF50978">
    <property type="entry name" value="WD40 repeat-like"/>
    <property type="match status" value="1"/>
</dbReference>
<dbReference type="PROSITE" id="PS50082">
    <property type="entry name" value="WD_REPEATS_2"/>
    <property type="match status" value="2"/>
</dbReference>
<evidence type="ECO:0000256" key="8">
    <source>
        <dbReference type="SAM" id="Coils"/>
    </source>
</evidence>
<dbReference type="PROSITE" id="PS00678">
    <property type="entry name" value="WD_REPEATS_1"/>
    <property type="match status" value="1"/>
</dbReference>
<dbReference type="PANTHER" id="PTHR18763">
    <property type="entry name" value="WD-REPEAT PROTEIN 18"/>
    <property type="match status" value="1"/>
</dbReference>
<keyword evidence="7" id="KW-0539">Nucleus</keyword>
<dbReference type="GO" id="GO:0005656">
    <property type="term" value="C:nuclear pre-replicative complex"/>
    <property type="evidence" value="ECO:0007669"/>
    <property type="project" value="TreeGrafter"/>
</dbReference>
<organism evidence="9 10">
    <name type="scientific">Geotrichum candidum</name>
    <name type="common">Oospora lactis</name>
    <name type="synonym">Dipodascus geotrichum</name>
    <dbReference type="NCBI Taxonomy" id="1173061"/>
    <lineage>
        <taxon>Eukaryota</taxon>
        <taxon>Fungi</taxon>
        <taxon>Dikarya</taxon>
        <taxon>Ascomycota</taxon>
        <taxon>Saccharomycotina</taxon>
        <taxon>Dipodascomycetes</taxon>
        <taxon>Dipodascales</taxon>
        <taxon>Dipodascaceae</taxon>
        <taxon>Geotrichum</taxon>
    </lineage>
</organism>
<dbReference type="InterPro" id="IPR015943">
    <property type="entry name" value="WD40/YVTN_repeat-like_dom_sf"/>
</dbReference>
<comment type="similarity">
    <text evidence="2 7">Belongs to the WD repeat IPI3/WDR18 family.</text>
</comment>
<dbReference type="Pfam" id="PF23410">
    <property type="entry name" value="Beta-prop_VPS8"/>
    <property type="match status" value="1"/>
</dbReference>
<dbReference type="GO" id="GO:0120330">
    <property type="term" value="C:rixosome complex"/>
    <property type="evidence" value="ECO:0007669"/>
    <property type="project" value="UniProtKB-UniRule"/>
</dbReference>
<evidence type="ECO:0000256" key="2">
    <source>
        <dbReference type="ARBA" id="ARBA00010143"/>
    </source>
</evidence>
<dbReference type="EMBL" id="CCBN010000006">
    <property type="protein sequence ID" value="CDO53899.1"/>
    <property type="molecule type" value="Genomic_DNA"/>
</dbReference>
<sequence>MEELVLYGTLAAAGASGPRNPQKMKSGQQNHNNSSIVVCDLHSGTPYQTFKNVSLPRGSTLQAVHATSDRVFSVQHNSSVLLVYHWGRDSAVQTIVLPEKLAVVKVSPSGNWLIGGAQTGRIYIWEVMSGNLVAVREKHYQEVTVIEFGRDDDSFVFTGSKDSTVLGWRLYDLVNSGECQPVYSWNKVHSLEITGVRLGYGLRNVYTSSLDNTLRCWDLERNELVSTYILPEKIKAIAMDPSERAVYAGLINGDIIIVNRYKVNPTTGMVEGPKGNNEKVTLTYQDNSDILLTRPDSDTKASVTCLDISFDGTVLAAGYSDGQAYTWDITTKQVLRKLAPQKEAVSSIQIVSRSRKVIPGGIKLTGNNSNMLAKKKNDTSAEIFKLPIFKRILDEKEIENHNVWVKLADAPKQEVDDLAQVKVKMAKFLHEPRFIASAKVSKSNVAALTGRVKELEAQLQRAKDLKQAKEMM</sequence>
<evidence type="ECO:0000256" key="4">
    <source>
        <dbReference type="ARBA" id="ARBA00022737"/>
    </source>
</evidence>
<accession>A0A0J9XAP4</accession>
<keyword evidence="3 6" id="KW-0853">WD repeat</keyword>
<name>A0A0J9XAP4_GEOCN</name>
<dbReference type="InterPro" id="IPR045227">
    <property type="entry name" value="WDR18/Ipi3/RID3"/>
</dbReference>
<feature type="repeat" description="WD" evidence="6">
    <location>
        <begin position="186"/>
        <end position="227"/>
    </location>
</feature>
<keyword evidence="7" id="KW-0698">rRNA processing</keyword>
<dbReference type="GO" id="GO:0006364">
    <property type="term" value="P:rRNA processing"/>
    <property type="evidence" value="ECO:0007669"/>
    <property type="project" value="UniProtKB-UniRule"/>
</dbReference>
<feature type="repeat" description="WD" evidence="6">
    <location>
        <begin position="296"/>
        <end position="337"/>
    </location>
</feature>
<reference evidence="9" key="1">
    <citation type="submission" date="2014-03" db="EMBL/GenBank/DDBJ databases">
        <authorList>
            <person name="Casaregola S."/>
        </authorList>
    </citation>
    <scope>NUCLEOTIDE SEQUENCE [LARGE SCALE GENOMIC DNA]</scope>
    <source>
        <strain evidence="9">CLIB 918</strain>
    </source>
</reference>
<dbReference type="Proteomes" id="UP000242525">
    <property type="component" value="Unassembled WGS sequence"/>
</dbReference>
<keyword evidence="4" id="KW-0677">Repeat</keyword>
<dbReference type="PANTHER" id="PTHR18763:SF0">
    <property type="entry name" value="WD REPEAT-CONTAINING PROTEIN 18"/>
    <property type="match status" value="1"/>
</dbReference>
<gene>
    <name evidence="9" type="ORF">BN980_GECA06s01451g</name>
</gene>
<dbReference type="OrthoDB" id="756370at2759"/>
<comment type="subunit">
    <text evidence="7">Component of the RIX1 complex, composed of IPI1, RIX1/IPI2 and IPI3 in a 1:2:2 stoichiometry. The complex interacts (via RIX1) with MDN1 (via its hexameric AAA ATPase ring) and the pre-60S ribosome particles.</text>
</comment>
<dbReference type="Gene3D" id="2.130.10.10">
    <property type="entry name" value="YVTN repeat-like/Quinoprotein amine dehydrogenase"/>
    <property type="match status" value="2"/>
</dbReference>
<keyword evidence="10" id="KW-1185">Reference proteome</keyword>
<evidence type="ECO:0000256" key="7">
    <source>
        <dbReference type="RuleBase" id="RU369067"/>
    </source>
</evidence>
<dbReference type="GO" id="GO:0006261">
    <property type="term" value="P:DNA-templated DNA replication"/>
    <property type="evidence" value="ECO:0007669"/>
    <property type="project" value="TreeGrafter"/>
</dbReference>
<proteinExistence type="inferred from homology"/>
<evidence type="ECO:0000256" key="6">
    <source>
        <dbReference type="PROSITE-ProRule" id="PRU00221"/>
    </source>
</evidence>
<protein>
    <recommendedName>
        <fullName evidence="5 7">Pre-rRNA-processing protein IPI3</fullName>
    </recommendedName>
</protein>
<dbReference type="Pfam" id="PF00400">
    <property type="entry name" value="WD40"/>
    <property type="match status" value="1"/>
</dbReference>
<evidence type="ECO:0000256" key="3">
    <source>
        <dbReference type="ARBA" id="ARBA00022574"/>
    </source>
</evidence>
<dbReference type="InterPro" id="IPR036322">
    <property type="entry name" value="WD40_repeat_dom_sf"/>
</dbReference>
<dbReference type="SMART" id="SM00320">
    <property type="entry name" value="WD40"/>
    <property type="match status" value="5"/>
</dbReference>
<dbReference type="AlphaFoldDB" id="A0A0J9XAP4"/>
<evidence type="ECO:0000313" key="10">
    <source>
        <dbReference type="Proteomes" id="UP000242525"/>
    </source>
</evidence>
<comment type="subcellular location">
    <subcellularLocation>
        <location evidence="7">Nucleus</location>
    </subcellularLocation>
</comment>
<comment type="function">
    <text evidence="1 7">Component of the RIX1 complex required for processing of ITS2 sequences from 35S pre-rRNA.</text>
</comment>
<dbReference type="STRING" id="1173061.A0A0J9XAP4"/>
<feature type="coiled-coil region" evidence="8">
    <location>
        <begin position="438"/>
        <end position="472"/>
    </location>
</feature>
<comment type="caution">
    <text evidence="9">The sequence shown here is derived from an EMBL/GenBank/DDBJ whole genome shotgun (WGS) entry which is preliminary data.</text>
</comment>
<evidence type="ECO:0000256" key="5">
    <source>
        <dbReference type="ARBA" id="ARBA00026229"/>
    </source>
</evidence>
<evidence type="ECO:0000256" key="1">
    <source>
        <dbReference type="ARBA" id="ARBA00002355"/>
    </source>
</evidence>
<dbReference type="InterPro" id="IPR001680">
    <property type="entry name" value="WD40_rpt"/>
</dbReference>
<dbReference type="InterPro" id="IPR019775">
    <property type="entry name" value="WD40_repeat_CS"/>
</dbReference>
<evidence type="ECO:0000313" key="9">
    <source>
        <dbReference type="EMBL" id="CDO53899.1"/>
    </source>
</evidence>